<organism evidence="8 9">
    <name type="scientific">Carya illinoinensis</name>
    <name type="common">Pecan</name>
    <dbReference type="NCBI Taxonomy" id="32201"/>
    <lineage>
        <taxon>Eukaryota</taxon>
        <taxon>Viridiplantae</taxon>
        <taxon>Streptophyta</taxon>
        <taxon>Embryophyta</taxon>
        <taxon>Tracheophyta</taxon>
        <taxon>Spermatophyta</taxon>
        <taxon>Magnoliopsida</taxon>
        <taxon>eudicotyledons</taxon>
        <taxon>Gunneridae</taxon>
        <taxon>Pentapetalae</taxon>
        <taxon>rosids</taxon>
        <taxon>fabids</taxon>
        <taxon>Fagales</taxon>
        <taxon>Juglandaceae</taxon>
        <taxon>Carya</taxon>
    </lineage>
</organism>
<protein>
    <recommendedName>
        <fullName evidence="7">Fe2OG dioxygenase domain-containing protein</fullName>
    </recommendedName>
</protein>
<proteinExistence type="inferred from homology"/>
<keyword evidence="4 6" id="KW-0560">Oxidoreductase</keyword>
<dbReference type="EMBL" id="CM031833">
    <property type="protein sequence ID" value="KAG6696077.1"/>
    <property type="molecule type" value="Genomic_DNA"/>
</dbReference>
<dbReference type="InterPro" id="IPR044861">
    <property type="entry name" value="IPNS-like_FE2OG_OXY"/>
</dbReference>
<dbReference type="PROSITE" id="PS51471">
    <property type="entry name" value="FE2OG_OXY"/>
    <property type="match status" value="1"/>
</dbReference>
<keyword evidence="2 6" id="KW-0479">Metal-binding</keyword>
<dbReference type="Gene3D" id="2.60.120.330">
    <property type="entry name" value="B-lactam Antibiotic, Isopenicillin N Synthase, Chain"/>
    <property type="match status" value="1"/>
</dbReference>
<sequence length="373" mass="41926">MEGVDFSSSNPVLMNVKEFAKEQMSTAAVPKSYICRDQEPDLGLSDCGINTLAAVIPTIDMEKLVFGEPTECYLELQKLHSSCKDWGLFQIVNHGVSSSLLNKLKQEIEEFFNLSMEEKTKYKVRPGDAEGYGTVIRSKDQKLDWGDRFYMLINPIQRRKPHLFPKLPSSLRNTLESYFSELQELAMTLVGLMGKSLNIDKREMEELFVDGMQSMRMTCYPPCPQPELVVGLTPHSDASGITILHQVNGVEGLQIKKDGVWMPVNFLPDALVVNVGDIIEILSNGAYKSIEHRVTVNAEKERISIAMFFNPKFEAEIGPFKSLLNTNSPPLFGRIGMEEYVKGFFSRYLNGKSNVEKMKTKIEEGNVNSATTA</sequence>
<comment type="caution">
    <text evidence="8">The sequence shown here is derived from an EMBL/GenBank/DDBJ whole genome shotgun (WGS) entry which is preliminary data.</text>
</comment>
<evidence type="ECO:0000256" key="1">
    <source>
        <dbReference type="ARBA" id="ARBA00008056"/>
    </source>
</evidence>
<accession>A0A922E5W2</accession>
<evidence type="ECO:0000256" key="5">
    <source>
        <dbReference type="ARBA" id="ARBA00023004"/>
    </source>
</evidence>
<dbReference type="PANTHER" id="PTHR47991">
    <property type="entry name" value="OXOGLUTARATE/IRON-DEPENDENT DIOXYGENASE"/>
    <property type="match status" value="1"/>
</dbReference>
<reference evidence="8" key="1">
    <citation type="submission" date="2021-01" db="EMBL/GenBank/DDBJ databases">
        <authorList>
            <person name="Lovell J.T."/>
            <person name="Bentley N."/>
            <person name="Bhattarai G."/>
            <person name="Jenkins J.W."/>
            <person name="Sreedasyam A."/>
            <person name="Alarcon Y."/>
            <person name="Bock C."/>
            <person name="Boston L."/>
            <person name="Carlson J."/>
            <person name="Cervantes K."/>
            <person name="Clermont K."/>
            <person name="Krom N."/>
            <person name="Kubenka K."/>
            <person name="Mamidi S."/>
            <person name="Mattison C."/>
            <person name="Monteros M."/>
            <person name="Pisani C."/>
            <person name="Plott C."/>
            <person name="Rajasekar S."/>
            <person name="Rhein H.S."/>
            <person name="Rohla C."/>
            <person name="Song M."/>
            <person name="Hilaire R.S."/>
            <person name="Shu S."/>
            <person name="Wells L."/>
            <person name="Wang X."/>
            <person name="Webber J."/>
            <person name="Heerema R.J."/>
            <person name="Klein P."/>
            <person name="Conner P."/>
            <person name="Grauke L."/>
            <person name="Grimwood J."/>
            <person name="Schmutz J."/>
            <person name="Randall J.J."/>
        </authorList>
    </citation>
    <scope>NUCLEOTIDE SEQUENCE</scope>
    <source>
        <tissue evidence="8">Leaf</tissue>
    </source>
</reference>
<dbReference type="GO" id="GO:0046872">
    <property type="term" value="F:metal ion binding"/>
    <property type="evidence" value="ECO:0007669"/>
    <property type="project" value="UniProtKB-KW"/>
</dbReference>
<evidence type="ECO:0000313" key="9">
    <source>
        <dbReference type="Proteomes" id="UP000811246"/>
    </source>
</evidence>
<dbReference type="FunFam" id="2.60.120.330:FF:000001">
    <property type="entry name" value="Protein SRG1"/>
    <property type="match status" value="1"/>
</dbReference>
<dbReference type="Pfam" id="PF14226">
    <property type="entry name" value="DIOX_N"/>
    <property type="match status" value="1"/>
</dbReference>
<evidence type="ECO:0000313" key="8">
    <source>
        <dbReference type="EMBL" id="KAG6696077.1"/>
    </source>
</evidence>
<dbReference type="InterPro" id="IPR027443">
    <property type="entry name" value="IPNS-like_sf"/>
</dbReference>
<evidence type="ECO:0000256" key="4">
    <source>
        <dbReference type="ARBA" id="ARBA00023002"/>
    </source>
</evidence>
<dbReference type="InterPro" id="IPR005123">
    <property type="entry name" value="Oxoglu/Fe-dep_dioxygenase_dom"/>
</dbReference>
<dbReference type="GO" id="GO:0031418">
    <property type="term" value="F:L-ascorbic acid binding"/>
    <property type="evidence" value="ECO:0007669"/>
    <property type="project" value="UniProtKB-KW"/>
</dbReference>
<dbReference type="InterPro" id="IPR050295">
    <property type="entry name" value="Plant_2OG-oxidoreductases"/>
</dbReference>
<dbReference type="OrthoDB" id="288590at2759"/>
<evidence type="ECO:0000256" key="2">
    <source>
        <dbReference type="ARBA" id="ARBA00022723"/>
    </source>
</evidence>
<dbReference type="Pfam" id="PF03171">
    <property type="entry name" value="2OG-FeII_Oxy"/>
    <property type="match status" value="1"/>
</dbReference>
<comment type="similarity">
    <text evidence="1 6">Belongs to the iron/ascorbate-dependent oxidoreductase family.</text>
</comment>
<gene>
    <name evidence="8" type="ORF">I3842_09G129500</name>
</gene>
<evidence type="ECO:0000259" key="7">
    <source>
        <dbReference type="PROSITE" id="PS51471"/>
    </source>
</evidence>
<dbReference type="AlphaFoldDB" id="A0A922E5W2"/>
<name>A0A922E5W2_CARIL</name>
<dbReference type="Proteomes" id="UP000811246">
    <property type="component" value="Chromosome 9"/>
</dbReference>
<feature type="domain" description="Fe2OG dioxygenase" evidence="7">
    <location>
        <begin position="211"/>
        <end position="311"/>
    </location>
</feature>
<evidence type="ECO:0000256" key="6">
    <source>
        <dbReference type="RuleBase" id="RU003682"/>
    </source>
</evidence>
<keyword evidence="5 6" id="KW-0408">Iron</keyword>
<dbReference type="InterPro" id="IPR026992">
    <property type="entry name" value="DIOX_N"/>
</dbReference>
<dbReference type="GO" id="GO:0016491">
    <property type="term" value="F:oxidoreductase activity"/>
    <property type="evidence" value="ECO:0007669"/>
    <property type="project" value="UniProtKB-KW"/>
</dbReference>
<dbReference type="SUPFAM" id="SSF51197">
    <property type="entry name" value="Clavaminate synthase-like"/>
    <property type="match status" value="1"/>
</dbReference>
<evidence type="ECO:0000256" key="3">
    <source>
        <dbReference type="ARBA" id="ARBA00022896"/>
    </source>
</evidence>
<keyword evidence="3" id="KW-0847">Vitamin C</keyword>